<dbReference type="GO" id="GO:0030246">
    <property type="term" value="F:carbohydrate binding"/>
    <property type="evidence" value="ECO:0007669"/>
    <property type="project" value="TreeGrafter"/>
</dbReference>
<protein>
    <submittedName>
        <fullName evidence="2">TRAP dicarboxylate transporter, DctP subunit</fullName>
    </submittedName>
</protein>
<reference evidence="2" key="1">
    <citation type="journal article" date="2015" name="PeerJ">
        <title>First genomic representation of candidate bacterial phylum KSB3 points to enhanced environmental sensing as a trigger of wastewater bulking.</title>
        <authorList>
            <person name="Sekiguchi Y."/>
            <person name="Ohashi A."/>
            <person name="Parks D.H."/>
            <person name="Yamauchi T."/>
            <person name="Tyson G.W."/>
            <person name="Hugenholtz P."/>
        </authorList>
    </citation>
    <scope>NUCLEOTIDE SEQUENCE [LARGE SCALE GENOMIC DNA]</scope>
</reference>
<proteinExistence type="predicted"/>
<dbReference type="Gene3D" id="3.40.190.170">
    <property type="entry name" value="Bacterial extracellular solute-binding protein, family 7"/>
    <property type="match status" value="1"/>
</dbReference>
<dbReference type="STRING" id="1499966.U14_03602"/>
<evidence type="ECO:0000313" key="3">
    <source>
        <dbReference type="Proteomes" id="UP000030700"/>
    </source>
</evidence>
<evidence type="ECO:0000313" key="2">
    <source>
        <dbReference type="EMBL" id="GAK52351.1"/>
    </source>
</evidence>
<dbReference type="EMBL" id="DF820458">
    <property type="protein sequence ID" value="GAK52351.1"/>
    <property type="molecule type" value="Genomic_DNA"/>
</dbReference>
<dbReference type="Pfam" id="PF03480">
    <property type="entry name" value="DctP"/>
    <property type="match status" value="1"/>
</dbReference>
<dbReference type="HOGENOM" id="CLU_036176_4_0_0"/>
<dbReference type="Proteomes" id="UP000030700">
    <property type="component" value="Unassembled WGS sequence"/>
</dbReference>
<dbReference type="GO" id="GO:0055085">
    <property type="term" value="P:transmembrane transport"/>
    <property type="evidence" value="ECO:0007669"/>
    <property type="project" value="InterPro"/>
</dbReference>
<accession>A0A081BPN5</accession>
<dbReference type="NCBIfam" id="NF037995">
    <property type="entry name" value="TRAP_S1"/>
    <property type="match status" value="1"/>
</dbReference>
<name>A0A081BPN5_9BACT</name>
<gene>
    <name evidence="2" type="ORF">U14_03602</name>
</gene>
<sequence>MSKSVRRVSVPDVIANMIMKTPLILLFGVLFWACPGSGSAEPIFAKIATTLPADHPTVEALRFFKKDIAEASNGQMAIRIFSDTELGSPSQLLNGLQFGNIEMGVLSSEMLAASFPTLQTILMPYVFRDPVHKYRVLDGPIGKALLQQLEQANLIGIGFLATDSRNFLLKSKAVTQPEDFAGREIGVPRACPLAECHDVTLNLMRDTLSALGATPRIIEMDAILPFFQQKTSDGIELSLTRMPQLPLKEMGTTQVLVDAHTAIPDIFIVSQRWFEKLQPEQQQQLRRSANKMIQFQRDIVDERNQQIALGFENGGTTLHFVEQEMFFQAVQPVYKKKAQEFGLPFEDILRSIYEVH</sequence>
<organism evidence="2">
    <name type="scientific">Candidatus Moduliflexus flocculans</name>
    <dbReference type="NCBI Taxonomy" id="1499966"/>
    <lineage>
        <taxon>Bacteria</taxon>
        <taxon>Candidatus Moduliflexota</taxon>
        <taxon>Candidatus Moduliflexia</taxon>
        <taxon>Candidatus Moduliflexales</taxon>
        <taxon>Candidatus Moduliflexaceae</taxon>
    </lineage>
</organism>
<keyword evidence="1" id="KW-0732">Signal</keyword>
<dbReference type="InterPro" id="IPR018389">
    <property type="entry name" value="DctP_fam"/>
</dbReference>
<dbReference type="InterPro" id="IPR038404">
    <property type="entry name" value="TRAP_DctP_sf"/>
</dbReference>
<dbReference type="PANTHER" id="PTHR33376">
    <property type="match status" value="1"/>
</dbReference>
<dbReference type="PANTHER" id="PTHR33376:SF2">
    <property type="entry name" value="DICARBOXYLATE-BINDING PERIPLASMIC PROTEIN"/>
    <property type="match status" value="1"/>
</dbReference>
<keyword evidence="3" id="KW-1185">Reference proteome</keyword>
<evidence type="ECO:0000256" key="1">
    <source>
        <dbReference type="ARBA" id="ARBA00022729"/>
    </source>
</evidence>
<dbReference type="AlphaFoldDB" id="A0A081BPN5"/>